<dbReference type="EnsemblPlants" id="TuG1812G0200002029.01.T02">
    <property type="protein sequence ID" value="TuG1812G0200002029.01.T02"/>
    <property type="gene ID" value="TuG1812G0200002029.01"/>
</dbReference>
<dbReference type="AlphaFoldDB" id="A0A8R7TFQ6"/>
<dbReference type="Gramene" id="TuG1812G0200002029.01.T02">
    <property type="protein sequence ID" value="TuG1812G0200002029.01.T02"/>
    <property type="gene ID" value="TuG1812G0200002029.01"/>
</dbReference>
<accession>A0A8R7TFQ6</accession>
<keyword evidence="1" id="KW-1133">Transmembrane helix</keyword>
<sequence>MSSLIVLEFRVWLYFCLGVIAFLTGALDYEDGQLDTKRYGEQYASKGEDVDLMLLPEQIP</sequence>
<evidence type="ECO:0000313" key="2">
    <source>
        <dbReference type="EnsemblPlants" id="TuG1812G0200002029.01.T02"/>
    </source>
</evidence>
<protein>
    <submittedName>
        <fullName evidence="2">Uncharacterized protein</fullName>
    </submittedName>
</protein>
<reference evidence="3" key="1">
    <citation type="journal article" date="2013" name="Nature">
        <title>Draft genome of the wheat A-genome progenitor Triticum urartu.</title>
        <authorList>
            <person name="Ling H.Q."/>
            <person name="Zhao S."/>
            <person name="Liu D."/>
            <person name="Wang J."/>
            <person name="Sun H."/>
            <person name="Zhang C."/>
            <person name="Fan H."/>
            <person name="Li D."/>
            <person name="Dong L."/>
            <person name="Tao Y."/>
            <person name="Gao C."/>
            <person name="Wu H."/>
            <person name="Li Y."/>
            <person name="Cui Y."/>
            <person name="Guo X."/>
            <person name="Zheng S."/>
            <person name="Wang B."/>
            <person name="Yu K."/>
            <person name="Liang Q."/>
            <person name="Yang W."/>
            <person name="Lou X."/>
            <person name="Chen J."/>
            <person name="Feng M."/>
            <person name="Jian J."/>
            <person name="Zhang X."/>
            <person name="Luo G."/>
            <person name="Jiang Y."/>
            <person name="Liu J."/>
            <person name="Wang Z."/>
            <person name="Sha Y."/>
            <person name="Zhang B."/>
            <person name="Wu H."/>
            <person name="Tang D."/>
            <person name="Shen Q."/>
            <person name="Xue P."/>
            <person name="Zou S."/>
            <person name="Wang X."/>
            <person name="Liu X."/>
            <person name="Wang F."/>
            <person name="Yang Y."/>
            <person name="An X."/>
            <person name="Dong Z."/>
            <person name="Zhang K."/>
            <person name="Zhang X."/>
            <person name="Luo M.C."/>
            <person name="Dvorak J."/>
            <person name="Tong Y."/>
            <person name="Wang J."/>
            <person name="Yang H."/>
            <person name="Li Z."/>
            <person name="Wang D."/>
            <person name="Zhang A."/>
            <person name="Wang J."/>
        </authorList>
    </citation>
    <scope>NUCLEOTIDE SEQUENCE</scope>
    <source>
        <strain evidence="3">cv. G1812</strain>
    </source>
</reference>
<keyword evidence="1" id="KW-0812">Transmembrane</keyword>
<keyword evidence="1" id="KW-0472">Membrane</keyword>
<organism evidence="2 3">
    <name type="scientific">Triticum urartu</name>
    <name type="common">Red wild einkorn</name>
    <name type="synonym">Crithodium urartu</name>
    <dbReference type="NCBI Taxonomy" id="4572"/>
    <lineage>
        <taxon>Eukaryota</taxon>
        <taxon>Viridiplantae</taxon>
        <taxon>Streptophyta</taxon>
        <taxon>Embryophyta</taxon>
        <taxon>Tracheophyta</taxon>
        <taxon>Spermatophyta</taxon>
        <taxon>Magnoliopsida</taxon>
        <taxon>Liliopsida</taxon>
        <taxon>Poales</taxon>
        <taxon>Poaceae</taxon>
        <taxon>BOP clade</taxon>
        <taxon>Pooideae</taxon>
        <taxon>Triticodae</taxon>
        <taxon>Triticeae</taxon>
        <taxon>Triticinae</taxon>
        <taxon>Triticum</taxon>
    </lineage>
</organism>
<keyword evidence="3" id="KW-1185">Reference proteome</keyword>
<evidence type="ECO:0000256" key="1">
    <source>
        <dbReference type="SAM" id="Phobius"/>
    </source>
</evidence>
<name>A0A8R7TFQ6_TRIUA</name>
<dbReference type="Proteomes" id="UP000015106">
    <property type="component" value="Chromosome 2"/>
</dbReference>
<evidence type="ECO:0000313" key="3">
    <source>
        <dbReference type="Proteomes" id="UP000015106"/>
    </source>
</evidence>
<reference evidence="2" key="2">
    <citation type="submission" date="2018-03" db="EMBL/GenBank/DDBJ databases">
        <title>The Triticum urartu genome reveals the dynamic nature of wheat genome evolution.</title>
        <authorList>
            <person name="Ling H."/>
            <person name="Ma B."/>
            <person name="Shi X."/>
            <person name="Liu H."/>
            <person name="Dong L."/>
            <person name="Sun H."/>
            <person name="Cao Y."/>
            <person name="Gao Q."/>
            <person name="Zheng S."/>
            <person name="Li Y."/>
            <person name="Yu Y."/>
            <person name="Du H."/>
            <person name="Qi M."/>
            <person name="Li Y."/>
            <person name="Yu H."/>
            <person name="Cui Y."/>
            <person name="Wang N."/>
            <person name="Chen C."/>
            <person name="Wu H."/>
            <person name="Zhao Y."/>
            <person name="Zhang J."/>
            <person name="Li Y."/>
            <person name="Zhou W."/>
            <person name="Zhang B."/>
            <person name="Hu W."/>
            <person name="Eijk M."/>
            <person name="Tang J."/>
            <person name="Witsenboer H."/>
            <person name="Zhao S."/>
            <person name="Li Z."/>
            <person name="Zhang A."/>
            <person name="Wang D."/>
            <person name="Liang C."/>
        </authorList>
    </citation>
    <scope>NUCLEOTIDE SEQUENCE [LARGE SCALE GENOMIC DNA]</scope>
    <source>
        <strain evidence="2">cv. G1812</strain>
    </source>
</reference>
<feature type="transmembrane region" description="Helical" evidence="1">
    <location>
        <begin position="12"/>
        <end position="29"/>
    </location>
</feature>
<reference evidence="2" key="3">
    <citation type="submission" date="2022-06" db="UniProtKB">
        <authorList>
            <consortium name="EnsemblPlants"/>
        </authorList>
    </citation>
    <scope>IDENTIFICATION</scope>
</reference>
<proteinExistence type="predicted"/>